<dbReference type="PANTHER" id="PTHR20889">
    <property type="entry name" value="PHOSPHATASE, ORPHAN 1, 2"/>
    <property type="match status" value="1"/>
</dbReference>
<dbReference type="OrthoDB" id="10267182at2759"/>
<organism evidence="2 3">
    <name type="scientific">Tetrabaena socialis</name>
    <dbReference type="NCBI Taxonomy" id="47790"/>
    <lineage>
        <taxon>Eukaryota</taxon>
        <taxon>Viridiplantae</taxon>
        <taxon>Chlorophyta</taxon>
        <taxon>core chlorophytes</taxon>
        <taxon>Chlorophyceae</taxon>
        <taxon>CS clade</taxon>
        <taxon>Chlamydomonadales</taxon>
        <taxon>Tetrabaenaceae</taxon>
        <taxon>Tetrabaena</taxon>
    </lineage>
</organism>
<comment type="caution">
    <text evidence="2">The sequence shown here is derived from an EMBL/GenBank/DDBJ whole genome shotgun (WGS) entry which is preliminary data.</text>
</comment>
<reference evidence="2 3" key="1">
    <citation type="journal article" date="2017" name="Mol. Biol. Evol.">
        <title>The 4-celled Tetrabaena socialis nuclear genome reveals the essential components for genetic control of cell number at the origin of multicellularity in the volvocine lineage.</title>
        <authorList>
            <person name="Featherston J."/>
            <person name="Arakaki Y."/>
            <person name="Hanschen E.R."/>
            <person name="Ferris P.J."/>
            <person name="Michod R.E."/>
            <person name="Olson B.J.S.C."/>
            <person name="Nozaki H."/>
            <person name="Durand P.M."/>
        </authorList>
    </citation>
    <scope>NUCLEOTIDE SEQUENCE [LARGE SCALE GENOMIC DNA]</scope>
    <source>
        <strain evidence="2 3">NIES-571</strain>
    </source>
</reference>
<dbReference type="AlphaFoldDB" id="A0A2J7WF77"/>
<accession>A0A2J7WF77</accession>
<feature type="region of interest" description="Disordered" evidence="1">
    <location>
        <begin position="1"/>
        <end position="44"/>
    </location>
</feature>
<dbReference type="Pfam" id="PF06888">
    <property type="entry name" value="Put_Phosphatase"/>
    <property type="match status" value="1"/>
</dbReference>
<dbReference type="InterPro" id="IPR016965">
    <property type="entry name" value="Pase_PHOSPHO-typ"/>
</dbReference>
<dbReference type="Proteomes" id="UP000236333">
    <property type="component" value="Unassembled WGS sequence"/>
</dbReference>
<evidence type="ECO:0000313" key="2">
    <source>
        <dbReference type="EMBL" id="PNG62147.1"/>
    </source>
</evidence>
<dbReference type="PANTHER" id="PTHR20889:SF12">
    <property type="entry name" value="LP01149P"/>
    <property type="match status" value="1"/>
</dbReference>
<evidence type="ECO:0000313" key="3">
    <source>
        <dbReference type="Proteomes" id="UP000236333"/>
    </source>
</evidence>
<sequence length="250" mass="24228">RRAEGADAGAGPSTQRHGGGTVLAAGSLDSSSSSSGSGSSSSGLRGANHAVILSDANSLFISWILDGTGGAVHGGGGGGGGAGGGGRDEAGCGDEGDEAALPTSAPGASAASNAGAARHPLSPMFLRILTNPAVAHTTADGGGAGGGVRGGAAVRVWPHHGDGPASAAPPHSCRRCHPNLCKRAALARLLAEQSAVGVSFRQVVYVGDGRNDLCPCLALRRGDVAMPRMGFALHRLLVPLAAAVGAEVAA</sequence>
<feature type="non-terminal residue" evidence="2">
    <location>
        <position position="250"/>
    </location>
</feature>
<evidence type="ECO:0000256" key="1">
    <source>
        <dbReference type="SAM" id="MobiDB-lite"/>
    </source>
</evidence>
<feature type="non-terminal residue" evidence="2">
    <location>
        <position position="1"/>
    </location>
</feature>
<dbReference type="EMBL" id="PGGS01005703">
    <property type="protein sequence ID" value="PNG62147.1"/>
    <property type="molecule type" value="Genomic_DNA"/>
</dbReference>
<dbReference type="GO" id="GO:0016791">
    <property type="term" value="F:phosphatase activity"/>
    <property type="evidence" value="ECO:0007669"/>
    <property type="project" value="InterPro"/>
</dbReference>
<dbReference type="Gene3D" id="3.40.50.1000">
    <property type="entry name" value="HAD superfamily/HAD-like"/>
    <property type="match status" value="1"/>
</dbReference>
<dbReference type="InterPro" id="IPR023214">
    <property type="entry name" value="HAD_sf"/>
</dbReference>
<feature type="compositionally biased region" description="Gly residues" evidence="1">
    <location>
        <begin position="76"/>
        <end position="85"/>
    </location>
</feature>
<protein>
    <submittedName>
        <fullName evidence="2">Pyridoxal phosphate phosphatase PHOSPHO2</fullName>
    </submittedName>
</protein>
<feature type="region of interest" description="Disordered" evidence="1">
    <location>
        <begin position="76"/>
        <end position="115"/>
    </location>
</feature>
<name>A0A2J7WF77_9CHLO</name>
<keyword evidence="3" id="KW-1185">Reference proteome</keyword>
<proteinExistence type="predicted"/>
<gene>
    <name evidence="2" type="ORF">TSOC_015475</name>
</gene>
<feature type="compositionally biased region" description="Low complexity" evidence="1">
    <location>
        <begin position="99"/>
        <end position="115"/>
    </location>
</feature>
<feature type="compositionally biased region" description="Low complexity" evidence="1">
    <location>
        <begin position="30"/>
        <end position="43"/>
    </location>
</feature>